<evidence type="ECO:0000313" key="3">
    <source>
        <dbReference type="Proteomes" id="UP001519343"/>
    </source>
</evidence>
<dbReference type="RefSeq" id="WP_209810911.1">
    <property type="nucleotide sequence ID" value="NZ_JAGGKT010000008.1"/>
</dbReference>
<evidence type="ECO:0000313" key="2">
    <source>
        <dbReference type="EMBL" id="MBP1932881.1"/>
    </source>
</evidence>
<comment type="caution">
    <text evidence="2">The sequence shown here is derived from an EMBL/GenBank/DDBJ whole genome shotgun (WGS) entry which is preliminary data.</text>
</comment>
<protein>
    <recommendedName>
        <fullName evidence="1">Protein CotJB domain-containing protein</fullName>
    </recommendedName>
</protein>
<organism evidence="2 3">
    <name type="scientific">Ammoniphilus resinae</name>
    <dbReference type="NCBI Taxonomy" id="861532"/>
    <lineage>
        <taxon>Bacteria</taxon>
        <taxon>Bacillati</taxon>
        <taxon>Bacillota</taxon>
        <taxon>Bacilli</taxon>
        <taxon>Bacillales</taxon>
        <taxon>Paenibacillaceae</taxon>
        <taxon>Aneurinibacillus group</taxon>
        <taxon>Ammoniphilus</taxon>
    </lineage>
</organism>
<dbReference type="InterPro" id="IPR024207">
    <property type="entry name" value="CotJB_dom"/>
</dbReference>
<gene>
    <name evidence="2" type="ORF">J2Z37_002892</name>
</gene>
<reference evidence="2 3" key="1">
    <citation type="submission" date="2021-03" db="EMBL/GenBank/DDBJ databases">
        <title>Genomic Encyclopedia of Type Strains, Phase IV (KMG-IV): sequencing the most valuable type-strain genomes for metagenomic binning, comparative biology and taxonomic classification.</title>
        <authorList>
            <person name="Goeker M."/>
        </authorList>
    </citation>
    <scope>NUCLEOTIDE SEQUENCE [LARGE SCALE GENOMIC DNA]</scope>
    <source>
        <strain evidence="2 3">DSM 24738</strain>
    </source>
</reference>
<name>A0ABS4GRJ1_9BACL</name>
<feature type="domain" description="Protein CotJB" evidence="1">
    <location>
        <begin position="28"/>
        <end position="87"/>
    </location>
</feature>
<proteinExistence type="predicted"/>
<evidence type="ECO:0000259" key="1">
    <source>
        <dbReference type="Pfam" id="PF12652"/>
    </source>
</evidence>
<dbReference type="EMBL" id="JAGGKT010000008">
    <property type="protein sequence ID" value="MBP1932881.1"/>
    <property type="molecule type" value="Genomic_DNA"/>
</dbReference>
<sequence>MSFRRDSDSSSSSSIEDKRADLESLCNRLIQDLQHATHALVDLMLYLDTHPMDFRARQQYMLWTNHYHMLKHQYQQACGPLQWYGPNWWQKAMGFGYDPLDECFEQEPVAYVTRDKR</sequence>
<dbReference type="Proteomes" id="UP001519343">
    <property type="component" value="Unassembled WGS sequence"/>
</dbReference>
<dbReference type="Pfam" id="PF12652">
    <property type="entry name" value="CotJB"/>
    <property type="match status" value="1"/>
</dbReference>
<accession>A0ABS4GRJ1</accession>
<keyword evidence="3" id="KW-1185">Reference proteome</keyword>